<dbReference type="EMBL" id="JANAWD010000366">
    <property type="protein sequence ID" value="KAJ3480600.1"/>
    <property type="molecule type" value="Genomic_DNA"/>
</dbReference>
<evidence type="ECO:0000256" key="1">
    <source>
        <dbReference type="ARBA" id="ARBA00004141"/>
    </source>
</evidence>
<name>A0AAD5UXQ5_9APHY</name>
<organism evidence="7 8">
    <name type="scientific">Meripilus lineatus</name>
    <dbReference type="NCBI Taxonomy" id="2056292"/>
    <lineage>
        <taxon>Eukaryota</taxon>
        <taxon>Fungi</taxon>
        <taxon>Dikarya</taxon>
        <taxon>Basidiomycota</taxon>
        <taxon>Agaricomycotina</taxon>
        <taxon>Agaricomycetes</taxon>
        <taxon>Polyporales</taxon>
        <taxon>Meripilaceae</taxon>
        <taxon>Meripilus</taxon>
    </lineage>
</organism>
<feature type="compositionally biased region" description="Polar residues" evidence="6">
    <location>
        <begin position="236"/>
        <end position="260"/>
    </location>
</feature>
<comment type="caution">
    <text evidence="7">The sequence shown here is derived from an EMBL/GenBank/DDBJ whole genome shotgun (WGS) entry which is preliminary data.</text>
</comment>
<feature type="compositionally biased region" description="Polar residues" evidence="6">
    <location>
        <begin position="457"/>
        <end position="486"/>
    </location>
</feature>
<feature type="compositionally biased region" description="Polar residues" evidence="6">
    <location>
        <begin position="192"/>
        <end position="217"/>
    </location>
</feature>
<evidence type="ECO:0000256" key="2">
    <source>
        <dbReference type="ARBA" id="ARBA00008573"/>
    </source>
</evidence>
<evidence type="ECO:0000256" key="4">
    <source>
        <dbReference type="ARBA" id="ARBA00022989"/>
    </source>
</evidence>
<protein>
    <recommendedName>
        <fullName evidence="9">Protein YOP1</fullName>
    </recommendedName>
</protein>
<dbReference type="InterPro" id="IPR004345">
    <property type="entry name" value="TB2_DP1_HVA22"/>
</dbReference>
<comment type="similarity">
    <text evidence="2">Belongs to the DP1 family.</text>
</comment>
<comment type="subcellular location">
    <subcellularLocation>
        <location evidence="1">Membrane</location>
        <topology evidence="1">Multi-pass membrane protein</topology>
    </subcellularLocation>
</comment>
<dbReference type="GO" id="GO:0016020">
    <property type="term" value="C:membrane"/>
    <property type="evidence" value="ECO:0007669"/>
    <property type="project" value="UniProtKB-SubCell"/>
</dbReference>
<gene>
    <name evidence="7" type="ORF">NLI96_g8239</name>
</gene>
<keyword evidence="5" id="KW-0472">Membrane</keyword>
<evidence type="ECO:0000256" key="3">
    <source>
        <dbReference type="ARBA" id="ARBA00022692"/>
    </source>
</evidence>
<feature type="compositionally biased region" description="Pro residues" evidence="6">
    <location>
        <begin position="278"/>
        <end position="291"/>
    </location>
</feature>
<dbReference type="PANTHER" id="PTHR12300">
    <property type="entry name" value="HVA22-LIKE PROTEINS"/>
    <property type="match status" value="1"/>
</dbReference>
<feature type="compositionally biased region" description="Basic and acidic residues" evidence="6">
    <location>
        <begin position="386"/>
        <end position="395"/>
    </location>
</feature>
<dbReference type="PANTHER" id="PTHR12300:SF161">
    <property type="entry name" value="RECEPTOR EXPRESSION-ENHANCING PROTEIN"/>
    <property type="match status" value="1"/>
</dbReference>
<dbReference type="Pfam" id="PF03134">
    <property type="entry name" value="TB2_DP1_HVA22"/>
    <property type="match status" value="1"/>
</dbReference>
<feature type="compositionally biased region" description="Polar residues" evidence="6">
    <location>
        <begin position="581"/>
        <end position="597"/>
    </location>
</feature>
<keyword evidence="3" id="KW-0812">Transmembrane</keyword>
<accession>A0AAD5UXQ5</accession>
<feature type="compositionally biased region" description="Polar residues" evidence="6">
    <location>
        <begin position="497"/>
        <end position="507"/>
    </location>
</feature>
<dbReference type="AlphaFoldDB" id="A0AAD5UXQ5"/>
<feature type="region of interest" description="Disordered" evidence="6">
    <location>
        <begin position="157"/>
        <end position="300"/>
    </location>
</feature>
<feature type="compositionally biased region" description="Acidic residues" evidence="6">
    <location>
        <begin position="437"/>
        <end position="455"/>
    </location>
</feature>
<evidence type="ECO:0000256" key="5">
    <source>
        <dbReference type="ARBA" id="ARBA00023136"/>
    </source>
</evidence>
<keyword evidence="8" id="KW-1185">Reference proteome</keyword>
<feature type="compositionally biased region" description="Polar residues" evidence="6">
    <location>
        <begin position="668"/>
        <end position="681"/>
    </location>
</feature>
<sequence length="692" mass="75583">MPLAVPLLRGLYVFLNVFETYKTLKSPPLSSRTGQPTIRAVSARKRAMKGCMTVWMVWACFVLYERTFDGIVGLLVPFYQELKSLVILFFILTRARGAEPIYLHILRPIIKPHTAAIDASLQFGHSFGDFLLLLARIPLEYALERYHGIRNVFRRRFSKKQPPPPESELSPTTSSAVQNTNAPSDARPKVAITTQVKRPSQGQPNSVPTGIPSSTAPNGAVRARRRPLETAHARSKSSSGTVLRPTTANPQPNHSKQRSQPEVWYPPPSSYQGENAPLPSPPSALPTPPAEYPRTNGNMISAPADEWRRYEAFPSAYPPTPLTLTANLPSEKSASNGLAGIDEEPRVVEEWRKYEAFPAAYPPTPLPSSSRLPQVDRGAPLGEITEETHPDKESSRVPSFVHQEVADDEYEGDEAMYDSDEMIGGHEGALSERDMEVDGEGDDEDDYDEEEEDDFNITLQTPARMTRQHNFSAASSADPNDSTGLSTVDLGSPLRTRANSEATSEASSMGGKKRALNASPGSETGGPAKKTVIYARRAPAPPKFKIQPKANPARTHVPIRSRKPGSGSGITTDDREALEGSDTSSLAPRTRRPTNGTIRPVGVKQRPGIPSRSESDRTGSSDGVPRRPRVNPTTSAPSSYKPGTRPTTRKVTDPTDSDRTLGRKSRSSRNTAPSDDSGTATIRSRSRISNRT</sequence>
<proteinExistence type="inferred from homology"/>
<feature type="region of interest" description="Disordered" evidence="6">
    <location>
        <begin position="361"/>
        <end position="400"/>
    </location>
</feature>
<dbReference type="Proteomes" id="UP001212997">
    <property type="component" value="Unassembled WGS sequence"/>
</dbReference>
<feature type="region of interest" description="Disordered" evidence="6">
    <location>
        <begin position="417"/>
        <end position="692"/>
    </location>
</feature>
<keyword evidence="4" id="KW-1133">Transmembrane helix</keyword>
<evidence type="ECO:0000256" key="6">
    <source>
        <dbReference type="SAM" id="MobiDB-lite"/>
    </source>
</evidence>
<evidence type="ECO:0000313" key="7">
    <source>
        <dbReference type="EMBL" id="KAJ3480600.1"/>
    </source>
</evidence>
<evidence type="ECO:0008006" key="9">
    <source>
        <dbReference type="Google" id="ProtNLM"/>
    </source>
</evidence>
<reference evidence="7" key="1">
    <citation type="submission" date="2022-07" db="EMBL/GenBank/DDBJ databases">
        <title>Genome Sequence of Physisporinus lineatus.</title>
        <authorList>
            <person name="Buettner E."/>
        </authorList>
    </citation>
    <scope>NUCLEOTIDE SEQUENCE</scope>
    <source>
        <strain evidence="7">VT162</strain>
    </source>
</reference>
<feature type="compositionally biased region" description="Basic and acidic residues" evidence="6">
    <location>
        <begin position="650"/>
        <end position="661"/>
    </location>
</feature>
<evidence type="ECO:0000313" key="8">
    <source>
        <dbReference type="Proteomes" id="UP001212997"/>
    </source>
</evidence>